<dbReference type="Proteomes" id="UP000822476">
    <property type="component" value="Unassembled WGS sequence"/>
</dbReference>
<keyword evidence="3" id="KW-1185">Reference proteome</keyword>
<accession>A0A8S9ZC97</accession>
<gene>
    <name evidence="2" type="ORF">EG68_01173</name>
</gene>
<dbReference type="AlphaFoldDB" id="A0A8S9ZC97"/>
<feature type="region of interest" description="Disordered" evidence="1">
    <location>
        <begin position="232"/>
        <end position="286"/>
    </location>
</feature>
<organism evidence="2 3">
    <name type="scientific">Paragonimus skrjabini miyazakii</name>
    <dbReference type="NCBI Taxonomy" id="59628"/>
    <lineage>
        <taxon>Eukaryota</taxon>
        <taxon>Metazoa</taxon>
        <taxon>Spiralia</taxon>
        <taxon>Lophotrochozoa</taxon>
        <taxon>Platyhelminthes</taxon>
        <taxon>Trematoda</taxon>
        <taxon>Digenea</taxon>
        <taxon>Plagiorchiida</taxon>
        <taxon>Troglotremata</taxon>
        <taxon>Troglotrematidae</taxon>
        <taxon>Paragonimus</taxon>
    </lineage>
</organism>
<comment type="caution">
    <text evidence="2">The sequence shown here is derived from an EMBL/GenBank/DDBJ whole genome shotgun (WGS) entry which is preliminary data.</text>
</comment>
<feature type="region of interest" description="Disordered" evidence="1">
    <location>
        <begin position="1"/>
        <end position="31"/>
    </location>
</feature>
<reference evidence="2" key="1">
    <citation type="submission" date="2019-07" db="EMBL/GenBank/DDBJ databases">
        <title>Annotation for the trematode Paragonimus miyazaki's.</title>
        <authorList>
            <person name="Choi Y.-J."/>
        </authorList>
    </citation>
    <scope>NUCLEOTIDE SEQUENCE</scope>
    <source>
        <strain evidence="2">Japan</strain>
    </source>
</reference>
<feature type="compositionally biased region" description="Polar residues" evidence="1">
    <location>
        <begin position="234"/>
        <end position="255"/>
    </location>
</feature>
<sequence>MSANMTQSIITRFSDEDLPSSTCRSGADLAEDRSQSVVSEVVEEIDQWAQSFSQTTNDITNQNVLSSSVSFCEVPEARPTRKHESPEEVVDPSVSCSGDDRLIGSNVCPIELRLDSVIFNKNSTDLSVHGDQKSESWNNVSVAALECATINVEDEPASFCARASDDTNSFFSHTYSSNHRDSITSSSSVGLPVDLPLQDAETIRLENDTLSDTSPKSPGHFVSLQIMDAMNPHDNVSQSESTASNSYVPVTTDPNESPVIEEVIKKNRKRRSKLKQNSQRAFDLHH</sequence>
<dbReference type="EMBL" id="JTDE01000174">
    <property type="protein sequence ID" value="KAF7262088.1"/>
    <property type="molecule type" value="Genomic_DNA"/>
</dbReference>
<evidence type="ECO:0000256" key="1">
    <source>
        <dbReference type="SAM" id="MobiDB-lite"/>
    </source>
</evidence>
<evidence type="ECO:0000313" key="2">
    <source>
        <dbReference type="EMBL" id="KAF7262088.1"/>
    </source>
</evidence>
<name>A0A8S9ZC97_9TREM</name>
<protein>
    <submittedName>
        <fullName evidence="2">Uncharacterized protein</fullName>
    </submittedName>
</protein>
<feature type="compositionally biased region" description="Polar residues" evidence="1">
    <location>
        <begin position="1"/>
        <end position="11"/>
    </location>
</feature>
<proteinExistence type="predicted"/>
<evidence type="ECO:0000313" key="3">
    <source>
        <dbReference type="Proteomes" id="UP000822476"/>
    </source>
</evidence>